<feature type="region of interest" description="Disordered" evidence="1">
    <location>
        <begin position="349"/>
        <end position="370"/>
    </location>
</feature>
<feature type="transmembrane region" description="Helical" evidence="2">
    <location>
        <begin position="291"/>
        <end position="310"/>
    </location>
</feature>
<evidence type="ECO:0000256" key="2">
    <source>
        <dbReference type="SAM" id="Phobius"/>
    </source>
</evidence>
<dbReference type="GO" id="GO:0016020">
    <property type="term" value="C:membrane"/>
    <property type="evidence" value="ECO:0007669"/>
    <property type="project" value="TreeGrafter"/>
</dbReference>
<name>A0A939LMF4_9BRAD</name>
<keyword evidence="2" id="KW-0812">Transmembrane</keyword>
<dbReference type="AlphaFoldDB" id="A0A939LMF4"/>
<dbReference type="PANTHER" id="PTHR23028:SF53">
    <property type="entry name" value="ACYL_TRANSF_3 DOMAIN-CONTAINING PROTEIN"/>
    <property type="match status" value="1"/>
</dbReference>
<feature type="transmembrane region" description="Helical" evidence="2">
    <location>
        <begin position="36"/>
        <end position="60"/>
    </location>
</feature>
<feature type="transmembrane region" description="Helical" evidence="2">
    <location>
        <begin position="81"/>
        <end position="104"/>
    </location>
</feature>
<evidence type="ECO:0000313" key="4">
    <source>
        <dbReference type="EMBL" id="MBO1435249.1"/>
    </source>
</evidence>
<keyword evidence="5" id="KW-0808">Transferase</keyword>
<feature type="transmembrane region" description="Helical" evidence="2">
    <location>
        <begin position="141"/>
        <end position="164"/>
    </location>
</feature>
<feature type="transmembrane region" description="Helical" evidence="2">
    <location>
        <begin position="171"/>
        <end position="189"/>
    </location>
</feature>
<feature type="transmembrane region" description="Helical" evidence="2">
    <location>
        <begin position="201"/>
        <end position="220"/>
    </location>
</feature>
<accession>A0A939LMF4</accession>
<dbReference type="GO" id="GO:0000271">
    <property type="term" value="P:polysaccharide biosynthetic process"/>
    <property type="evidence" value="ECO:0007669"/>
    <property type="project" value="TreeGrafter"/>
</dbReference>
<sequence length="370" mass="41258">MGHRNNFDTLRLFAACNVLLQHAAFLQVPWPRPIPLLVAYTSGVPIFFIISGFLITGTFLRSDGDVVTFLRNRCLRIYPALWLNLAIVLALLVAFGALPLGALLNPDFLRYWTVILATGSDALANWLLPPYPFAWNDALPFLPVVALWTIALELGFYLIVPVIFLPPVLRYRWASVAVVLALTIYSHRLTSVTATDEVTRGINPLFYFWVFGIGSLFSLLWSRIDRLFRDKFILWALLYAEAIAFFGDQHGIVYDHPTLRSTVLTILLACCVMSAAFSWTNLSKLLAGTDLSYGIYLHHVPIVMLLHAFGWQGFPAAVLLIVATTIAAAATWRVIERPALRFKIRPARRPSNSAEDGRADGLESPACRAG</sequence>
<dbReference type="Pfam" id="PF01757">
    <property type="entry name" value="Acyl_transf_3"/>
    <property type="match status" value="1"/>
</dbReference>
<keyword evidence="6" id="KW-1185">Reference proteome</keyword>
<keyword evidence="5" id="KW-0012">Acyltransferase</keyword>
<reference evidence="4" key="2">
    <citation type="journal article" date="2021" name="Int. J. Syst. Evol. Microbiol.">
        <title>Bradyrhizobium septentrionale sp. nov. (sv. septentrionale) and Bradyrhizobium quebecense sp. nov. (sv. septentrionale) associated with legumes native to Canada possess rearranged symbiosis genes and numerous insertion sequences.</title>
        <authorList>
            <person name="Bromfield E.S.P."/>
            <person name="Cloutier S."/>
        </authorList>
    </citation>
    <scope>NUCLEOTIDE SEQUENCE</scope>
    <source>
        <strain evidence="4">12S5</strain>
    </source>
</reference>
<feature type="domain" description="Acyltransferase 3" evidence="3">
    <location>
        <begin position="5"/>
        <end position="332"/>
    </location>
</feature>
<keyword evidence="2" id="KW-1133">Transmembrane helix</keyword>
<protein>
    <submittedName>
        <fullName evidence="5">Acyltransferase</fullName>
    </submittedName>
</protein>
<dbReference type="Proteomes" id="UP000692816">
    <property type="component" value="Unassembled WGS sequence"/>
</dbReference>
<evidence type="ECO:0000313" key="5">
    <source>
        <dbReference type="EMBL" id="NVL07647.1"/>
    </source>
</evidence>
<organism evidence="5">
    <name type="scientific">Bradyrhizobium quebecense</name>
    <dbReference type="NCBI Taxonomy" id="2748629"/>
    <lineage>
        <taxon>Bacteria</taxon>
        <taxon>Pseudomonadati</taxon>
        <taxon>Pseudomonadota</taxon>
        <taxon>Alphaproteobacteria</taxon>
        <taxon>Hyphomicrobiales</taxon>
        <taxon>Nitrobacteraceae</taxon>
        <taxon>Bradyrhizobium</taxon>
    </lineage>
</organism>
<dbReference type="GO" id="GO:0016747">
    <property type="term" value="F:acyltransferase activity, transferring groups other than amino-acyl groups"/>
    <property type="evidence" value="ECO:0007669"/>
    <property type="project" value="InterPro"/>
</dbReference>
<gene>
    <name evidence="5" type="ORF">HU230_18255</name>
    <name evidence="4" type="ORF">J4P68_38940</name>
</gene>
<evidence type="ECO:0000256" key="1">
    <source>
        <dbReference type="SAM" id="MobiDB-lite"/>
    </source>
</evidence>
<evidence type="ECO:0000259" key="3">
    <source>
        <dbReference type="Pfam" id="PF01757"/>
    </source>
</evidence>
<feature type="transmembrane region" description="Helical" evidence="2">
    <location>
        <begin position="259"/>
        <end position="279"/>
    </location>
</feature>
<reference evidence="5" key="1">
    <citation type="submission" date="2020-06" db="EMBL/GenBank/DDBJ databases">
        <title>Whole Genome Sequence of Bradyrhizobium sp. Strain 66S1MB.</title>
        <authorList>
            <person name="Bromfield E."/>
            <person name="Cloutier S."/>
        </authorList>
    </citation>
    <scope>NUCLEOTIDE SEQUENCE</scope>
    <source>
        <strain evidence="5">66S1MB</strain>
    </source>
</reference>
<evidence type="ECO:0000313" key="6">
    <source>
        <dbReference type="Proteomes" id="UP000692816"/>
    </source>
</evidence>
<dbReference type="RefSeq" id="WP_176531283.1">
    <property type="nucleotide sequence ID" value="NZ_CP088022.1"/>
</dbReference>
<dbReference type="InterPro" id="IPR002656">
    <property type="entry name" value="Acyl_transf_3_dom"/>
</dbReference>
<proteinExistence type="predicted"/>
<keyword evidence="2" id="KW-0472">Membrane</keyword>
<dbReference type="PANTHER" id="PTHR23028">
    <property type="entry name" value="ACETYLTRANSFERASE"/>
    <property type="match status" value="1"/>
</dbReference>
<dbReference type="EMBL" id="JABWSX010000001">
    <property type="protein sequence ID" value="NVL07647.1"/>
    <property type="molecule type" value="Genomic_DNA"/>
</dbReference>
<dbReference type="EMBL" id="JAGEPA010000001">
    <property type="protein sequence ID" value="MBO1435249.1"/>
    <property type="molecule type" value="Genomic_DNA"/>
</dbReference>
<feature type="transmembrane region" description="Helical" evidence="2">
    <location>
        <begin position="316"/>
        <end position="335"/>
    </location>
</feature>
<dbReference type="InterPro" id="IPR050879">
    <property type="entry name" value="Acyltransferase_3"/>
</dbReference>
<feature type="transmembrane region" description="Helical" evidence="2">
    <location>
        <begin position="232"/>
        <end position="253"/>
    </location>
</feature>
<comment type="caution">
    <text evidence="5">The sequence shown here is derived from an EMBL/GenBank/DDBJ whole genome shotgun (WGS) entry which is preliminary data.</text>
</comment>